<reference evidence="4 5" key="1">
    <citation type="submission" date="2024-01" db="EMBL/GenBank/DDBJ databases">
        <title>A draft genome for a cacao thread blight-causing isolate of Paramarasmius palmivorus.</title>
        <authorList>
            <person name="Baruah I.K."/>
            <person name="Bukari Y."/>
            <person name="Amoako-Attah I."/>
            <person name="Meinhardt L.W."/>
            <person name="Bailey B.A."/>
            <person name="Cohen S.P."/>
        </authorList>
    </citation>
    <scope>NUCLEOTIDE SEQUENCE [LARGE SCALE GENOMIC DNA]</scope>
    <source>
        <strain evidence="4 5">GH-12</strain>
    </source>
</reference>
<gene>
    <name evidence="4" type="ORF">VNI00_015835</name>
</gene>
<dbReference type="InterPro" id="IPR007111">
    <property type="entry name" value="NACHT_NTPase"/>
</dbReference>
<feature type="compositionally biased region" description="Basic and acidic residues" evidence="2">
    <location>
        <begin position="42"/>
        <end position="59"/>
    </location>
</feature>
<dbReference type="AlphaFoldDB" id="A0AAW0BJA3"/>
<dbReference type="Proteomes" id="UP001383192">
    <property type="component" value="Unassembled WGS sequence"/>
</dbReference>
<comment type="caution">
    <text evidence="4">The sequence shown here is derived from an EMBL/GenBank/DDBJ whole genome shotgun (WGS) entry which is preliminary data.</text>
</comment>
<accession>A0AAW0BJA3</accession>
<dbReference type="InterPro" id="IPR056884">
    <property type="entry name" value="NPHP3-like_N"/>
</dbReference>
<feature type="compositionally biased region" description="Polar residues" evidence="2">
    <location>
        <begin position="155"/>
        <end position="168"/>
    </location>
</feature>
<feature type="region of interest" description="Disordered" evidence="2">
    <location>
        <begin position="41"/>
        <end position="61"/>
    </location>
</feature>
<dbReference type="Pfam" id="PF24883">
    <property type="entry name" value="NPHP3_N"/>
    <property type="match status" value="1"/>
</dbReference>
<feature type="region of interest" description="Disordered" evidence="2">
    <location>
        <begin position="86"/>
        <end position="187"/>
    </location>
</feature>
<feature type="compositionally biased region" description="Basic and acidic residues" evidence="2">
    <location>
        <begin position="112"/>
        <end position="125"/>
    </location>
</feature>
<dbReference type="EMBL" id="JAYKXP010000109">
    <property type="protein sequence ID" value="KAK7026004.1"/>
    <property type="molecule type" value="Genomic_DNA"/>
</dbReference>
<evidence type="ECO:0000313" key="5">
    <source>
        <dbReference type="Proteomes" id="UP001383192"/>
    </source>
</evidence>
<dbReference type="InterPro" id="IPR027417">
    <property type="entry name" value="P-loop_NTPase"/>
</dbReference>
<evidence type="ECO:0000256" key="1">
    <source>
        <dbReference type="ARBA" id="ARBA00022737"/>
    </source>
</evidence>
<dbReference type="SUPFAM" id="SSF52540">
    <property type="entry name" value="P-loop containing nucleoside triphosphate hydrolases"/>
    <property type="match status" value="1"/>
</dbReference>
<feature type="compositionally biased region" description="Low complexity" evidence="2">
    <location>
        <begin position="95"/>
        <end position="105"/>
    </location>
</feature>
<keyword evidence="1" id="KW-0677">Repeat</keyword>
<dbReference type="PROSITE" id="PS50837">
    <property type="entry name" value="NACHT"/>
    <property type="match status" value="1"/>
</dbReference>
<organism evidence="4 5">
    <name type="scientific">Paramarasmius palmivorus</name>
    <dbReference type="NCBI Taxonomy" id="297713"/>
    <lineage>
        <taxon>Eukaryota</taxon>
        <taxon>Fungi</taxon>
        <taxon>Dikarya</taxon>
        <taxon>Basidiomycota</taxon>
        <taxon>Agaricomycotina</taxon>
        <taxon>Agaricomycetes</taxon>
        <taxon>Agaricomycetidae</taxon>
        <taxon>Agaricales</taxon>
        <taxon>Marasmiineae</taxon>
        <taxon>Marasmiaceae</taxon>
        <taxon>Paramarasmius</taxon>
    </lineage>
</organism>
<dbReference type="Gene3D" id="3.40.50.300">
    <property type="entry name" value="P-loop containing nucleotide triphosphate hydrolases"/>
    <property type="match status" value="1"/>
</dbReference>
<dbReference type="PANTHER" id="PTHR10039:SF17">
    <property type="entry name" value="FUNGAL STAND N-TERMINAL GOODBYE DOMAIN-CONTAINING PROTEIN-RELATED"/>
    <property type="match status" value="1"/>
</dbReference>
<keyword evidence="5" id="KW-1185">Reference proteome</keyword>
<feature type="domain" description="NACHT" evidence="3">
    <location>
        <begin position="397"/>
        <end position="553"/>
    </location>
</feature>
<proteinExistence type="predicted"/>
<dbReference type="PANTHER" id="PTHR10039">
    <property type="entry name" value="AMELOGENIN"/>
    <property type="match status" value="1"/>
</dbReference>
<name>A0AAW0BJA3_9AGAR</name>
<evidence type="ECO:0000256" key="2">
    <source>
        <dbReference type="SAM" id="MobiDB-lite"/>
    </source>
</evidence>
<evidence type="ECO:0000259" key="3">
    <source>
        <dbReference type="PROSITE" id="PS50837"/>
    </source>
</evidence>
<sequence>MFIHKEKYRNCLFKLSIKTEHTALSLDSSTPTVTLSTIVDLQQRDPHSDSQECVTKGDDTQLSVEPVTERLTIQAELRHQIDQSAAEVDTRLDDSSSSSTSPSTTAFPATQTERHPTADTSDDSRGLAVDGSDAPPGIQAELQQSPDEVDRALDETSTSKTPASQAGGRNSRIIDNGSKQPVAEGDVELETEMEKLKRRTENRQRIYQITDVIITALDHLSEIHESARIAFIVVSKIYDVIKAKHEQNEAIVALHGVMVATYDIAVKKDALNEQGDFSGLFDEIVQQSQECYVFLSNYMVKGLLSQVMDFWKTSSKIEDFNCAFEELQKRFFNTQVEVTTVAVLDIRRTLESLQTKQTLRILKPSRNILRPKSHCMLGTRRASIGKILDWAFHGEETVLWISGIAGCGKSSLIGTLHNTLSTFGFNSRLAAFIRFDRSEYNDAGEFIKALAFLLANFDERFGKPIAEVVERSRQIAETTDLSTQVQKLLINPLRGLSEEIAKEGRIVILVDGIDECSREDRTEANFRKQLLELFTHNAFRLLPFLRFVLASRPEEDIVRYLQGYDHIHHFPLDHTSDETKADINYFLTVSFRDPAFNNLDDARKSSATKKLAERASGLFIWAATVIGFIKDNVAQRLKLFTENEPPKNALHALTVLYKTALDSLVNEQGDDDIKQNICTALGLIMVGSSDKRCTVTRLCGVSNYVDPETNPDILGTFQKLRSLITEEFQLGIFTRRSSKRYQLLHKSFDDYLTSKDRAGHWYIDMKKYEAILYEAMITCTMDHLDKANKELPKALSSDLCQYVIWGPRQGVGQDLSLYQSLQQKLKRFLLGYVLRWLYSFDYLSETVWGVQQNFGEGCYKQAEKLQHDSEFIQKALLGASCLQDIEREVILVKDFFDIMLYNAALTGKVTKTNPKDQPDSLEWEVDNIYMSVFVQMAGGSNVYEEIVAELDKVRKVGY</sequence>
<protein>
    <recommendedName>
        <fullName evidence="3">NACHT domain-containing protein</fullName>
    </recommendedName>
</protein>
<evidence type="ECO:0000313" key="4">
    <source>
        <dbReference type="EMBL" id="KAK7026004.1"/>
    </source>
</evidence>